<dbReference type="EMBL" id="JAUFPX010000012">
    <property type="protein sequence ID" value="MDN3591651.1"/>
    <property type="molecule type" value="Genomic_DNA"/>
</dbReference>
<dbReference type="PROSITE" id="PS51898">
    <property type="entry name" value="TYR_RECOMBINASE"/>
    <property type="match status" value="1"/>
</dbReference>
<evidence type="ECO:0000313" key="6">
    <source>
        <dbReference type="EMBL" id="MDN3591651.1"/>
    </source>
</evidence>
<evidence type="ECO:0000313" key="7">
    <source>
        <dbReference type="Proteomes" id="UP001224644"/>
    </source>
</evidence>
<dbReference type="InterPro" id="IPR002104">
    <property type="entry name" value="Integrase_catalytic"/>
</dbReference>
<dbReference type="InterPro" id="IPR011010">
    <property type="entry name" value="DNA_brk_join_enz"/>
</dbReference>
<dbReference type="InterPro" id="IPR013762">
    <property type="entry name" value="Integrase-like_cat_sf"/>
</dbReference>
<name>A0ABT8BK13_9HYPH</name>
<dbReference type="PANTHER" id="PTHR30349:SF41">
    <property type="entry name" value="INTEGRASE_RECOMBINASE PROTEIN MJ0367-RELATED"/>
    <property type="match status" value="1"/>
</dbReference>
<dbReference type="Proteomes" id="UP001224644">
    <property type="component" value="Unassembled WGS sequence"/>
</dbReference>
<comment type="caution">
    <text evidence="6">The sequence shown here is derived from an EMBL/GenBank/DDBJ whole genome shotgun (WGS) entry which is preliminary data.</text>
</comment>
<evidence type="ECO:0000256" key="2">
    <source>
        <dbReference type="ARBA" id="ARBA00022908"/>
    </source>
</evidence>
<evidence type="ECO:0000256" key="4">
    <source>
        <dbReference type="ARBA" id="ARBA00023172"/>
    </source>
</evidence>
<keyword evidence="3" id="KW-0238">DNA-binding</keyword>
<evidence type="ECO:0000256" key="3">
    <source>
        <dbReference type="ARBA" id="ARBA00023125"/>
    </source>
</evidence>
<dbReference type="Gene3D" id="1.10.443.10">
    <property type="entry name" value="Intergrase catalytic core"/>
    <property type="match status" value="1"/>
</dbReference>
<dbReference type="RefSeq" id="WP_162245225.1">
    <property type="nucleotide sequence ID" value="NZ_BPQD01000014.1"/>
</dbReference>
<keyword evidence="2" id="KW-0229">DNA integration</keyword>
<dbReference type="Pfam" id="PF00589">
    <property type="entry name" value="Phage_integrase"/>
    <property type="match status" value="1"/>
</dbReference>
<evidence type="ECO:0000259" key="5">
    <source>
        <dbReference type="PROSITE" id="PS51898"/>
    </source>
</evidence>
<protein>
    <submittedName>
        <fullName evidence="6">Site-specific integrase</fullName>
    </submittedName>
</protein>
<evidence type="ECO:0000256" key="1">
    <source>
        <dbReference type="ARBA" id="ARBA00008857"/>
    </source>
</evidence>
<gene>
    <name evidence="6" type="ORF">QWZ12_13680</name>
</gene>
<dbReference type="SUPFAM" id="SSF56349">
    <property type="entry name" value="DNA breaking-rejoining enzymes"/>
    <property type="match status" value="1"/>
</dbReference>
<comment type="similarity">
    <text evidence="1">Belongs to the 'phage' integrase family.</text>
</comment>
<dbReference type="InterPro" id="IPR050090">
    <property type="entry name" value="Tyrosine_recombinase_XerCD"/>
</dbReference>
<dbReference type="PANTHER" id="PTHR30349">
    <property type="entry name" value="PHAGE INTEGRASE-RELATED"/>
    <property type="match status" value="1"/>
</dbReference>
<proteinExistence type="inferred from homology"/>
<feature type="domain" description="Tyr recombinase" evidence="5">
    <location>
        <begin position="213"/>
        <end position="434"/>
    </location>
</feature>
<reference evidence="7" key="1">
    <citation type="journal article" date="2019" name="Int. J. Syst. Evol. Microbiol.">
        <title>The Global Catalogue of Microorganisms (GCM) 10K type strain sequencing project: providing services to taxonomists for standard genome sequencing and annotation.</title>
        <authorList>
            <consortium name="The Broad Institute Genomics Platform"/>
            <consortium name="The Broad Institute Genome Sequencing Center for Infectious Disease"/>
            <person name="Wu L."/>
            <person name="Ma J."/>
        </authorList>
    </citation>
    <scope>NUCLEOTIDE SEQUENCE [LARGE SCALE GENOMIC DNA]</scope>
    <source>
        <strain evidence="7">CECT 7069</strain>
    </source>
</reference>
<keyword evidence="4" id="KW-0233">DNA recombination</keyword>
<organism evidence="6 7">
    <name type="scientific">Methylobacterium adhaesivum</name>
    <dbReference type="NCBI Taxonomy" id="333297"/>
    <lineage>
        <taxon>Bacteria</taxon>
        <taxon>Pseudomonadati</taxon>
        <taxon>Pseudomonadota</taxon>
        <taxon>Alphaproteobacteria</taxon>
        <taxon>Hyphomicrobiales</taxon>
        <taxon>Methylobacteriaceae</taxon>
        <taxon>Methylobacterium</taxon>
    </lineage>
</organism>
<keyword evidence="7" id="KW-1185">Reference proteome</keyword>
<dbReference type="CDD" id="cd00397">
    <property type="entry name" value="DNA_BRE_C"/>
    <property type="match status" value="1"/>
</dbReference>
<accession>A0ABT8BK13</accession>
<sequence>MPLKHLTRTVIRRQDTGKSEEIFVNDDGYEIDALLRFRRYIDGRGNRATSLKRYVESAARFVDYLIECEVFGQAARPDDISEAFTAYPIFLRDGPRVAWAEFPTLATYAGEIGFAGLAPASFLPTLAAVNHFLAFARNEALKAMSALSDENVAVDWLDLRTTYAAIDGVRRWSHFDRVRLKQSLLGGNIRILNRIDRPRHLEAPLGRQTRVGIENKEFPLDRLADLLACATSHRDRALWSLLAGGGLRLHEALNLRFDDVDPSTGEIWVHDPNLSRFGREMPKGEFLRFKGRTMSRVYMYEPVQTSFWEALRAYLSQEFVGTTDHENDFLFQKLDSRDRARPLVEASDAAHQKQFKRAVLRADVQGPPEAPDHVWTLHSLRHSYGIYMLNFIPVPGGPGLKLTEVQMLMGHKSIESTKVYARHDTHIVQARVEAADEVVFAGMDASADAGRHFLPTSIAERLRKTADRIEKEGAFQRRLPPGRRED</sequence>